<evidence type="ECO:0000256" key="1">
    <source>
        <dbReference type="ARBA" id="ARBA00023125"/>
    </source>
</evidence>
<dbReference type="SUPFAM" id="SSF50249">
    <property type="entry name" value="Nucleic acid-binding proteins"/>
    <property type="match status" value="1"/>
</dbReference>
<name>A0A388TC45_TERA1</name>
<dbReference type="InterPro" id="IPR012340">
    <property type="entry name" value="NA-bd_OB-fold"/>
</dbReference>
<dbReference type="Proteomes" id="UP000269352">
    <property type="component" value="Unassembled WGS sequence"/>
</dbReference>
<dbReference type="Pfam" id="PF00436">
    <property type="entry name" value="SSB"/>
    <property type="match status" value="1"/>
</dbReference>
<protein>
    <submittedName>
        <fullName evidence="3">Single-stranded DNA-binding protein</fullName>
    </submittedName>
</protein>
<accession>A0A388TC45</accession>
<evidence type="ECO:0000256" key="2">
    <source>
        <dbReference type="PROSITE-ProRule" id="PRU00252"/>
    </source>
</evidence>
<dbReference type="EMBL" id="BGZN01000025">
    <property type="protein sequence ID" value="GBR73966.1"/>
    <property type="molecule type" value="Genomic_DNA"/>
</dbReference>
<sequence length="95" mass="10619">MNVTTHRGEIRNIGALTQKADGTKYIRFEIGVPRRKYEGCDYIDVTAYEKTAEKIATVGVGTMVSVVGRLLVSTERLPDGTRRKNVEITAQEVEF</sequence>
<organism evidence="3 4">
    <name type="scientific">Termititenax aidoneus</name>
    <dbReference type="NCBI Taxonomy" id="2218524"/>
    <lineage>
        <taxon>Bacteria</taxon>
        <taxon>Bacillati</taxon>
        <taxon>Candidatus Margulisiibacteriota</taxon>
        <taxon>Candidatus Termititenacia</taxon>
        <taxon>Candidatus Termititenacales</taxon>
        <taxon>Candidatus Termititenacaceae</taxon>
        <taxon>Candidatus Termititenax</taxon>
    </lineage>
</organism>
<dbReference type="InterPro" id="IPR000424">
    <property type="entry name" value="Primosome_PriB/ssb"/>
</dbReference>
<reference evidence="3 4" key="1">
    <citation type="journal article" date="2019" name="ISME J.">
        <title>Genome analyses of uncultured TG2/ZB3 bacteria in 'Margulisbacteria' specifically attached to ectosymbiotic spirochetes of protists in the termite gut.</title>
        <authorList>
            <person name="Utami Y.D."/>
            <person name="Kuwahara H."/>
            <person name="Igai K."/>
            <person name="Murakami T."/>
            <person name="Sugaya K."/>
            <person name="Morikawa T."/>
            <person name="Nagura Y."/>
            <person name="Yuki M."/>
            <person name="Deevong P."/>
            <person name="Inoue T."/>
            <person name="Kihara K."/>
            <person name="Lo N."/>
            <person name="Yamada A."/>
            <person name="Ohkuma M."/>
            <person name="Hongoh Y."/>
        </authorList>
    </citation>
    <scope>NUCLEOTIDE SEQUENCE [LARGE SCALE GENOMIC DNA]</scope>
    <source>
        <strain evidence="3">NkOx7-01</strain>
    </source>
</reference>
<gene>
    <name evidence="3" type="ORF">NO1_1221</name>
</gene>
<dbReference type="GO" id="GO:0003697">
    <property type="term" value="F:single-stranded DNA binding"/>
    <property type="evidence" value="ECO:0007669"/>
    <property type="project" value="InterPro"/>
</dbReference>
<proteinExistence type="predicted"/>
<dbReference type="PROSITE" id="PS50935">
    <property type="entry name" value="SSB"/>
    <property type="match status" value="1"/>
</dbReference>
<dbReference type="AlphaFoldDB" id="A0A388TC45"/>
<keyword evidence="1 2" id="KW-0238">DNA-binding</keyword>
<comment type="caution">
    <text evidence="3">The sequence shown here is derived from an EMBL/GenBank/DDBJ whole genome shotgun (WGS) entry which is preliminary data.</text>
</comment>
<evidence type="ECO:0000313" key="4">
    <source>
        <dbReference type="Proteomes" id="UP000269352"/>
    </source>
</evidence>
<dbReference type="Gene3D" id="2.40.50.140">
    <property type="entry name" value="Nucleic acid-binding proteins"/>
    <property type="match status" value="1"/>
</dbReference>
<evidence type="ECO:0000313" key="3">
    <source>
        <dbReference type="EMBL" id="GBR73966.1"/>
    </source>
</evidence>
<keyword evidence="4" id="KW-1185">Reference proteome</keyword>